<feature type="transmembrane region" description="Helical" evidence="7">
    <location>
        <begin position="131"/>
        <end position="150"/>
    </location>
</feature>
<evidence type="ECO:0000256" key="3">
    <source>
        <dbReference type="ARBA" id="ARBA00022989"/>
    </source>
</evidence>
<evidence type="ECO:0000313" key="10">
    <source>
        <dbReference type="Proteomes" id="UP000316921"/>
    </source>
</evidence>
<feature type="transmembrane region" description="Helical" evidence="7">
    <location>
        <begin position="88"/>
        <end position="104"/>
    </location>
</feature>
<accession>A0A518BMW7</accession>
<sequence length="475" mass="53720">MPNPEPTTRSGAHDDSRTASRFDRLRGALATPVDVASLAVFRVLFGAVLFWEVWRFFDNGWIRTYYIAREVHFKYLGFGWVQAWPGDWMYVHFAVVGLLALGVAVGYRYRLCSALLFVGFAYWFLLDKTRYLNHLYLTLILCFLMALVPAHRGASLDALRRPGLRSETVPAWSLWLLRGQIAVVYLHAALAKLNGDWLRGAPMGAWLRARDELPLIGPLLGQSIAVPVFAWGGFLFDLTVVPLLLWRRTRLLAVLLSVFFHVTNKWLFDIGIFPVLMLGATTLLLSPDWPRRLCLLFPPLGPSRSPSHRGAAAGVGAPRVGRWLTGFLALWFVVQLAVPLRHWLYPGNVNWTEEGHCFSWRMKLRDKDTVSTRFLATDPATGREWVVDQGSTLSTRQREKVGQWPDLAHQFALITAQRMLEEGLGEVEIRVEALVSLNGREPQLLIDPEVDLVAQPRSLAPAEWIMPLDRPLPGE</sequence>
<proteinExistence type="predicted"/>
<dbReference type="Pfam" id="PF22777">
    <property type="entry name" value="VKGC_lumenal_dom"/>
    <property type="match status" value="1"/>
</dbReference>
<dbReference type="Pfam" id="PF05090">
    <property type="entry name" value="HTTM"/>
    <property type="match status" value="1"/>
</dbReference>
<gene>
    <name evidence="9" type="ORF">Pla133_33790</name>
</gene>
<evidence type="ECO:0000256" key="2">
    <source>
        <dbReference type="ARBA" id="ARBA00022692"/>
    </source>
</evidence>
<dbReference type="KEGG" id="pbap:Pla133_33790"/>
<feature type="transmembrane region" description="Helical" evidence="7">
    <location>
        <begin position="171"/>
        <end position="190"/>
    </location>
</feature>
<dbReference type="PANTHER" id="PTHR12639:SF7">
    <property type="entry name" value="HTTM DOMAIN-CONTAINING PROTEIN"/>
    <property type="match status" value="1"/>
</dbReference>
<dbReference type="PANTHER" id="PTHR12639">
    <property type="entry name" value="VITAMIN K-DEPENDENT GAMMA-CARBOXYLASE"/>
    <property type="match status" value="1"/>
</dbReference>
<dbReference type="InterPro" id="IPR007782">
    <property type="entry name" value="VKG_COase"/>
</dbReference>
<organism evidence="9 10">
    <name type="scientific">Engelhardtia mirabilis</name>
    <dbReference type="NCBI Taxonomy" id="2528011"/>
    <lineage>
        <taxon>Bacteria</taxon>
        <taxon>Pseudomonadati</taxon>
        <taxon>Planctomycetota</taxon>
        <taxon>Planctomycetia</taxon>
        <taxon>Planctomycetia incertae sedis</taxon>
        <taxon>Engelhardtia</taxon>
    </lineage>
</organism>
<evidence type="ECO:0000256" key="1">
    <source>
        <dbReference type="ARBA" id="ARBA00004127"/>
    </source>
</evidence>
<dbReference type="InterPro" id="IPR053935">
    <property type="entry name" value="VKGC_lumenal_dom"/>
</dbReference>
<dbReference type="GO" id="GO:0008488">
    <property type="term" value="F:gamma-glutamyl carboxylase activity"/>
    <property type="evidence" value="ECO:0007669"/>
    <property type="project" value="InterPro"/>
</dbReference>
<feature type="domain" description="HTTM-like" evidence="8">
    <location>
        <begin position="30"/>
        <end position="289"/>
    </location>
</feature>
<name>A0A518BMW7_9BACT</name>
<reference evidence="9 10" key="1">
    <citation type="submission" date="2019-02" db="EMBL/GenBank/DDBJ databases">
        <title>Deep-cultivation of Planctomycetes and their phenomic and genomic characterization uncovers novel biology.</title>
        <authorList>
            <person name="Wiegand S."/>
            <person name="Jogler M."/>
            <person name="Boedeker C."/>
            <person name="Pinto D."/>
            <person name="Vollmers J."/>
            <person name="Rivas-Marin E."/>
            <person name="Kohn T."/>
            <person name="Peeters S.H."/>
            <person name="Heuer A."/>
            <person name="Rast P."/>
            <person name="Oberbeckmann S."/>
            <person name="Bunk B."/>
            <person name="Jeske O."/>
            <person name="Meyerdierks A."/>
            <person name="Storesund J.E."/>
            <person name="Kallscheuer N."/>
            <person name="Luecker S."/>
            <person name="Lage O.M."/>
            <person name="Pohl T."/>
            <person name="Merkel B.J."/>
            <person name="Hornburger P."/>
            <person name="Mueller R.-W."/>
            <person name="Bruemmer F."/>
            <person name="Labrenz M."/>
            <person name="Spormann A.M."/>
            <person name="Op den Camp H."/>
            <person name="Overmann J."/>
            <person name="Amann R."/>
            <person name="Jetten M.S.M."/>
            <person name="Mascher T."/>
            <person name="Medema M.H."/>
            <person name="Devos D.P."/>
            <person name="Kaster A.-K."/>
            <person name="Ovreas L."/>
            <person name="Rohde M."/>
            <person name="Galperin M.Y."/>
            <person name="Jogler C."/>
        </authorList>
    </citation>
    <scope>NUCLEOTIDE SEQUENCE [LARGE SCALE GENOMIC DNA]</scope>
    <source>
        <strain evidence="9 10">Pla133</strain>
    </source>
</reference>
<evidence type="ECO:0000256" key="5">
    <source>
        <dbReference type="ARBA" id="ARBA00023157"/>
    </source>
</evidence>
<feature type="transmembrane region" description="Helical" evidence="7">
    <location>
        <begin position="27"/>
        <end position="51"/>
    </location>
</feature>
<dbReference type="InterPro" id="IPR011020">
    <property type="entry name" value="HTTM-like"/>
</dbReference>
<evidence type="ECO:0000256" key="7">
    <source>
        <dbReference type="SAM" id="Phobius"/>
    </source>
</evidence>
<evidence type="ECO:0000313" key="9">
    <source>
        <dbReference type="EMBL" id="QDU68283.1"/>
    </source>
</evidence>
<keyword evidence="5" id="KW-1015">Disulfide bond</keyword>
<dbReference type="EMBL" id="CP036287">
    <property type="protein sequence ID" value="QDU68283.1"/>
    <property type="molecule type" value="Genomic_DNA"/>
</dbReference>
<dbReference type="GO" id="GO:0012505">
    <property type="term" value="C:endomembrane system"/>
    <property type="evidence" value="ECO:0007669"/>
    <property type="project" value="UniProtKB-SubCell"/>
</dbReference>
<dbReference type="InterPro" id="IPR053934">
    <property type="entry name" value="HTTM_dom"/>
</dbReference>
<evidence type="ECO:0000256" key="4">
    <source>
        <dbReference type="ARBA" id="ARBA00023136"/>
    </source>
</evidence>
<evidence type="ECO:0000256" key="6">
    <source>
        <dbReference type="ARBA" id="ARBA00023239"/>
    </source>
</evidence>
<comment type="subcellular location">
    <subcellularLocation>
        <location evidence="1">Endomembrane system</location>
        <topology evidence="1">Multi-pass membrane protein</topology>
    </subcellularLocation>
</comment>
<keyword evidence="4 7" id="KW-0472">Membrane</keyword>
<evidence type="ECO:0000259" key="8">
    <source>
        <dbReference type="SMART" id="SM00752"/>
    </source>
</evidence>
<protein>
    <submittedName>
        <fullName evidence="9">Vitamin K-dependent gamma-carboxylase</fullName>
    </submittedName>
</protein>
<dbReference type="AlphaFoldDB" id="A0A518BMW7"/>
<dbReference type="GO" id="GO:0019842">
    <property type="term" value="F:vitamin binding"/>
    <property type="evidence" value="ECO:0007669"/>
    <property type="project" value="TreeGrafter"/>
</dbReference>
<dbReference type="Proteomes" id="UP000316921">
    <property type="component" value="Chromosome"/>
</dbReference>
<keyword evidence="10" id="KW-1185">Reference proteome</keyword>
<feature type="transmembrane region" description="Helical" evidence="7">
    <location>
        <begin position="109"/>
        <end position="125"/>
    </location>
</feature>
<keyword evidence="3 7" id="KW-1133">Transmembrane helix</keyword>
<keyword evidence="2 7" id="KW-0812">Transmembrane</keyword>
<feature type="transmembrane region" description="Helical" evidence="7">
    <location>
        <begin position="224"/>
        <end position="246"/>
    </location>
</feature>
<keyword evidence="6" id="KW-0456">Lyase</keyword>
<dbReference type="SMART" id="SM00752">
    <property type="entry name" value="HTTM"/>
    <property type="match status" value="1"/>
</dbReference>